<dbReference type="InterPro" id="IPR037388">
    <property type="entry name" value="Blinkin"/>
</dbReference>
<sequence length="1837" mass="200980">MTSRKRKSLSSILKAQSPSRTALLDLNPNLNGPPSDETTHLDVTKKKQRRSSRRVSFAETYQVKEFMKDSDRKELGLWDDSQDGTTHQELPDLEKANNPSDHAGPSDSHLEPAHQITGLETLLSGPIKQEAHSMTSTGQDPYGASHTNVQSTSSAENFRQYPQSANLDQRKNDVNETSVKSSFLKSFIAADSCGSKGSFSTDLDAFAAPAFQSYPPNSGQQQQGGQEDPPQESSFRSSFLQAFVSAGPSSSSSEGVGSIKANIEQQNADPGMELTNCVYSSEVTNEYEGQEEKVGDITRIFGGQGDGFENGMDMTTCMGGFDTLQKKLDRPAAESTRIFNSENTDNMELTACLKDFGGTNTSRSLGRTLNQTGTNLNFTQVFGKMSESDYVDLPHESTARLLKRIDDAIAGSDCSGAETTGSYVDSSKTGNMKVLQCTRDNTRKSIVLDPIQEVSSSTASMLNVTSLEKSAVSAATPLDACTEEDEMDITTCSNYTKDMRVRPVQQEQTRAPDNEDTTAMEMTSAIGNSLPAVRPSKVVSSSVAAKGSHGDHTRVFDPTADDSAEMEMTCAITQPLVTGFQAKDGLLRVPESFHEDKTRVFSTEDTAMMEMTCVVSGASNSAFSVQNVHRGKMMSSLSTRLPSAEKENALSGPSKEVSLSIHTKDDHTDHTRVFDPAADDSAEMEMTCAMDQPLVTGSHARGGLSRSPAALDEDKTRVFEPADDTAAMEMTCAINQPFVPDSHARGGLSRSPAALDEDKTRVFEPADDTAAMEMTCAINQPFVPDSRVKGASTAVPPSAFNESKTRISNSEDTAAMEMTCVLDRTNSSAFSFQNEHQIKMLSSVGLPSSEKEHALSVLSGFSQLVHNESTKHTEDTTRFETTTYLGKLPEGLAYQMRRKREKQGMDNLQTDGTAHITMTECVNAPPSTLYSENADLPQISQGNKNINGEKTCYFTADNGDDMHMTECLDKQPGGSQLVMVRQHDHELLQNEDTCNMEMTTCVGALQSGPSLENNARVSTDDQTHVFSEDTANMEMTCAGDVLPLLSKVKDTINKSSKNIPQSDDTTNMEMTACVGAFPSMTSNLDTSAHAGEPLTSDSLGKTIPYNKSTYGDTAKENHAQSDISAVTFPMMKGVQTNVPQSSSIAGGESESTRTHHFNLVTDGAALSNVEHPSRDEDDSMPQQKFQVLEEGTQQQNGEINISGDIPHDKTTDTYTLSHPALQQDEEHQLGEELAMQEKLLEGRNSDTFTVNASSLAGSGKRKLSSLTKANTTRTTSNSSEEGQAKTDGEGSSSSPDLESHASFVFKDSIILPDWIDAEDEKGILDELPIDNDNTEDLCLTSTKRPRIDEAAFTSSHMDASYLTSNLSHLPLSSESGASSVEDFLQMFFKFNDLPIGKRSIMCPSMINEPTTLSSQLENACLVKPKADMYEWAIKFLTPAVEELRKSVRSQETKHLKEGAPIIKEMQSAGPERCAEILKKGKSLQKYCTASSKAKMKEWRLQMINNTKAAMEDSSRHLENKLAKLTSSICTIDEQLQQLASVDSALDDAINSLEQIKLPTEEEKSEWVANSQRLESMETKLREEERTVQETESERKRLEAEINSIEASTTKLEAEQEELSKLGTGISQTDLELKDMKSDIVLLHSFQEWRLQAFLENNYKFSFLNKSILLNIQFGDTESGAKLNDLTLRSVLADDACSSAKLAHSLFFSSVSADKLKTLYPTLAALPQMMQHLSELAGQARLLEAEVSRIDFWHPVTTAHNRLSIEFSSIEAHSMFCIHLDVVPGQYPLTAIPHSCVIKIGKISEESINATIDTVQPGWSYVTRITKAIEQLLHMHSL</sequence>
<dbReference type="Pfam" id="PF08317">
    <property type="entry name" value="Spc7"/>
    <property type="match status" value="1"/>
</dbReference>
<feature type="region of interest" description="Disordered" evidence="2">
    <location>
        <begin position="210"/>
        <end position="236"/>
    </location>
</feature>
<feature type="region of interest" description="Disordered" evidence="2">
    <location>
        <begin position="1190"/>
        <end position="1213"/>
    </location>
</feature>
<dbReference type="CDD" id="cd21853">
    <property type="entry name" value="KNL1_NTD"/>
    <property type="match status" value="1"/>
</dbReference>
<dbReference type="EnsemblMetazoa" id="XM_030998344">
    <property type="protein sequence ID" value="XP_030854204"/>
    <property type="gene ID" value="LOC587735"/>
</dbReference>
<dbReference type="OrthoDB" id="10072513at2759"/>
<feature type="region of interest" description="Disordered" evidence="2">
    <location>
        <begin position="1"/>
        <end position="111"/>
    </location>
</feature>
<dbReference type="OMA" id="AAMEMTC"/>
<feature type="region of interest" description="Disordered" evidence="2">
    <location>
        <begin position="131"/>
        <end position="157"/>
    </location>
</feature>
<dbReference type="InterPro" id="IPR013253">
    <property type="entry name" value="Spc7_domain"/>
</dbReference>
<dbReference type="InterPro" id="IPR040850">
    <property type="entry name" value="Knl1_RWD_C"/>
</dbReference>
<feature type="compositionally biased region" description="Low complexity" evidence="2">
    <location>
        <begin position="1264"/>
        <end position="1279"/>
    </location>
</feature>
<dbReference type="GeneID" id="587735"/>
<reference evidence="4" key="2">
    <citation type="submission" date="2021-01" db="UniProtKB">
        <authorList>
            <consortium name="EnsemblMetazoa"/>
        </authorList>
    </citation>
    <scope>IDENTIFICATION</scope>
</reference>
<protein>
    <recommendedName>
        <fullName evidence="3">Spc7 kinetochore protein domain-containing protein</fullName>
    </recommendedName>
</protein>
<dbReference type="PANTHER" id="PTHR16520:SF3">
    <property type="entry name" value="KINETOCHORE SCAFFOLD 1"/>
    <property type="match status" value="1"/>
</dbReference>
<dbReference type="SMART" id="SM00787">
    <property type="entry name" value="Spc7"/>
    <property type="match status" value="1"/>
</dbReference>
<feature type="compositionally biased region" description="Polar residues" evidence="2">
    <location>
        <begin position="1190"/>
        <end position="1199"/>
    </location>
</feature>
<feature type="compositionally biased region" description="Low complexity" evidence="2">
    <location>
        <begin position="23"/>
        <end position="34"/>
    </location>
</feature>
<reference evidence="5" key="1">
    <citation type="submission" date="2015-02" db="EMBL/GenBank/DDBJ databases">
        <title>Genome sequencing for Strongylocentrotus purpuratus.</title>
        <authorList>
            <person name="Murali S."/>
            <person name="Liu Y."/>
            <person name="Vee V."/>
            <person name="English A."/>
            <person name="Wang M."/>
            <person name="Skinner E."/>
            <person name="Han Y."/>
            <person name="Muzny D.M."/>
            <person name="Worley K.C."/>
            <person name="Gibbs R.A."/>
        </authorList>
    </citation>
    <scope>NUCLEOTIDE SEQUENCE</scope>
</reference>
<proteinExistence type="predicted"/>
<dbReference type="Proteomes" id="UP000007110">
    <property type="component" value="Unassembled WGS sequence"/>
</dbReference>
<dbReference type="GO" id="GO:0034501">
    <property type="term" value="P:protein localization to kinetochore"/>
    <property type="evidence" value="ECO:0000318"/>
    <property type="project" value="GO_Central"/>
</dbReference>
<organism evidence="4 5">
    <name type="scientific">Strongylocentrotus purpuratus</name>
    <name type="common">Purple sea urchin</name>
    <dbReference type="NCBI Taxonomy" id="7668"/>
    <lineage>
        <taxon>Eukaryota</taxon>
        <taxon>Metazoa</taxon>
        <taxon>Echinodermata</taxon>
        <taxon>Eleutherozoa</taxon>
        <taxon>Echinozoa</taxon>
        <taxon>Echinoidea</taxon>
        <taxon>Euechinoidea</taxon>
        <taxon>Echinacea</taxon>
        <taxon>Camarodonta</taxon>
        <taxon>Echinidea</taxon>
        <taxon>Strongylocentrotidae</taxon>
        <taxon>Strongylocentrotus</taxon>
    </lineage>
</organism>
<feature type="region of interest" description="Disordered" evidence="2">
    <location>
        <begin position="1250"/>
        <end position="1298"/>
    </location>
</feature>
<accession>A0A7M7PPS2</accession>
<feature type="compositionally biased region" description="Basic and acidic residues" evidence="2">
    <location>
        <begin position="65"/>
        <end position="76"/>
    </location>
</feature>
<dbReference type="PANTHER" id="PTHR16520">
    <property type="entry name" value="KINETOCHORE SCAFFOLD 1"/>
    <property type="match status" value="1"/>
</dbReference>
<dbReference type="InParanoid" id="A0A7M7PPS2"/>
<evidence type="ECO:0000313" key="4">
    <source>
        <dbReference type="EnsemblMetazoa" id="XP_030854204"/>
    </source>
</evidence>
<name>A0A7M7PPS2_STRPU</name>
<feature type="coiled-coil region" evidence="1">
    <location>
        <begin position="1573"/>
        <end position="1617"/>
    </location>
</feature>
<evidence type="ECO:0000256" key="1">
    <source>
        <dbReference type="SAM" id="Coils"/>
    </source>
</evidence>
<dbReference type="GO" id="GO:0008608">
    <property type="term" value="P:attachment of spindle microtubules to kinetochore"/>
    <property type="evidence" value="ECO:0000318"/>
    <property type="project" value="GO_Central"/>
</dbReference>
<dbReference type="CDD" id="cd22817">
    <property type="entry name" value="DRWD-N_Knl1"/>
    <property type="match status" value="1"/>
</dbReference>
<evidence type="ECO:0000259" key="3">
    <source>
        <dbReference type="SMART" id="SM00787"/>
    </source>
</evidence>
<feature type="compositionally biased region" description="Polar residues" evidence="2">
    <location>
        <begin position="132"/>
        <end position="157"/>
    </location>
</feature>
<dbReference type="KEGG" id="spu:587735"/>
<evidence type="ECO:0000256" key="2">
    <source>
        <dbReference type="SAM" id="MobiDB-lite"/>
    </source>
</evidence>
<feature type="domain" description="Spc7 kinetochore protein" evidence="3">
    <location>
        <begin position="1366"/>
        <end position="1672"/>
    </location>
</feature>
<keyword evidence="5" id="KW-1185">Reference proteome</keyword>
<keyword evidence="1" id="KW-0175">Coiled coil</keyword>
<feature type="region of interest" description="Disordered" evidence="2">
    <location>
        <begin position="1084"/>
        <end position="1103"/>
    </location>
</feature>
<dbReference type="Pfam" id="PF18210">
    <property type="entry name" value="Knl1_RWD_C"/>
    <property type="match status" value="1"/>
</dbReference>
<dbReference type="GO" id="GO:0005634">
    <property type="term" value="C:nucleus"/>
    <property type="evidence" value="ECO:0000318"/>
    <property type="project" value="GO_Central"/>
</dbReference>
<evidence type="ECO:0000313" key="5">
    <source>
        <dbReference type="Proteomes" id="UP000007110"/>
    </source>
</evidence>
<dbReference type="RefSeq" id="XP_030854204.1">
    <property type="nucleotide sequence ID" value="XM_030998344.1"/>
</dbReference>